<dbReference type="Proteomes" id="UP000837801">
    <property type="component" value="Unassembled WGS sequence"/>
</dbReference>
<dbReference type="CDD" id="cd03078">
    <property type="entry name" value="GST_N_Metaxin1_like"/>
    <property type="match status" value="1"/>
</dbReference>
<sequence>MELHVWGYDNEISVIEPECLASAWLLQSLDISFKIVTSNNTNISPTHSLPLLIDEEQKIAGYSSIFKFVSKKQEKKKNNLIEFALISYITENFKPLNQYNLYIKSDNYEKYTRKLFKNYFPFPMMYNQPLKFYYGAQELVSTVGLKSEGQGFFNFNGSGANVAETEMVNESTTDDVAISSLHEKQLISKSKQRKNLTEARYTLKCLTLMEEHMNHILKVYSSESGGTRKEEPEVQEEQEEQEENAKNEEKDESKENTNISVNLSDNFGIGKFIASDMLLFAYIYSLTFKELPSTFILNFMRTKFSSFTSEALKHITQLNENLGDTLYKKPESSEIPNLWNELVYVTKQFV</sequence>
<dbReference type="InterPro" id="IPR019564">
    <property type="entry name" value="Sam37/metaxin_N"/>
</dbReference>
<dbReference type="OrthoDB" id="5835136at2759"/>
<evidence type="ECO:0000256" key="7">
    <source>
        <dbReference type="SAM" id="MobiDB-lite"/>
    </source>
</evidence>
<proteinExistence type="predicted"/>
<evidence type="ECO:0000256" key="2">
    <source>
        <dbReference type="ARBA" id="ARBA00022448"/>
    </source>
</evidence>
<feature type="compositionally biased region" description="Basic and acidic residues" evidence="7">
    <location>
        <begin position="243"/>
        <end position="255"/>
    </location>
</feature>
<keyword evidence="3" id="KW-1000">Mitochondrion outer membrane</keyword>
<dbReference type="InterPro" id="IPR050931">
    <property type="entry name" value="Mito_Protein_Transport_Metaxin"/>
</dbReference>
<dbReference type="GO" id="GO:0015031">
    <property type="term" value="P:protein transport"/>
    <property type="evidence" value="ECO:0007669"/>
    <property type="project" value="UniProtKB-KW"/>
</dbReference>
<evidence type="ECO:0000313" key="9">
    <source>
        <dbReference type="EMBL" id="CAH2352126.1"/>
    </source>
</evidence>
<keyword evidence="6" id="KW-0472">Membrane</keyword>
<gene>
    <name evidence="9" type="ORF">CLIB1423_05S06216</name>
</gene>
<dbReference type="PANTHER" id="PTHR12289:SF41">
    <property type="entry name" value="FAILED AXON CONNECTIONS-RELATED"/>
    <property type="match status" value="1"/>
</dbReference>
<accession>A0A9P0QPI8</accession>
<dbReference type="AlphaFoldDB" id="A0A9P0QPI8"/>
<dbReference type="GO" id="GO:0007005">
    <property type="term" value="P:mitochondrion organization"/>
    <property type="evidence" value="ECO:0007669"/>
    <property type="project" value="TreeGrafter"/>
</dbReference>
<evidence type="ECO:0000256" key="3">
    <source>
        <dbReference type="ARBA" id="ARBA00022787"/>
    </source>
</evidence>
<dbReference type="PANTHER" id="PTHR12289">
    <property type="entry name" value="METAXIN RELATED"/>
    <property type="match status" value="1"/>
</dbReference>
<evidence type="ECO:0000256" key="1">
    <source>
        <dbReference type="ARBA" id="ARBA00004294"/>
    </source>
</evidence>
<comment type="subcellular location">
    <subcellularLocation>
        <location evidence="1">Mitochondrion outer membrane</location>
    </subcellularLocation>
</comment>
<keyword evidence="2" id="KW-0813">Transport</keyword>
<name>A0A9P0QPI8_9ASCO</name>
<keyword evidence="4" id="KW-0653">Protein transport</keyword>
<protein>
    <submittedName>
        <fullName evidence="9">Sorting assembly machinery 37 kDa subunit</fullName>
    </submittedName>
</protein>
<evidence type="ECO:0000256" key="5">
    <source>
        <dbReference type="ARBA" id="ARBA00023128"/>
    </source>
</evidence>
<feature type="region of interest" description="Disordered" evidence="7">
    <location>
        <begin position="220"/>
        <end position="257"/>
    </location>
</feature>
<evidence type="ECO:0000259" key="8">
    <source>
        <dbReference type="Pfam" id="PF10568"/>
    </source>
</evidence>
<comment type="caution">
    <text evidence="9">The sequence shown here is derived from an EMBL/GenBank/DDBJ whole genome shotgun (WGS) entry which is preliminary data.</text>
</comment>
<keyword evidence="5" id="KW-0496">Mitochondrion</keyword>
<dbReference type="EMBL" id="CAKXYY010000005">
    <property type="protein sequence ID" value="CAH2352126.1"/>
    <property type="molecule type" value="Genomic_DNA"/>
</dbReference>
<keyword evidence="10" id="KW-1185">Reference proteome</keyword>
<dbReference type="GO" id="GO:0001401">
    <property type="term" value="C:SAM complex"/>
    <property type="evidence" value="ECO:0007669"/>
    <property type="project" value="InterPro"/>
</dbReference>
<evidence type="ECO:0000313" key="10">
    <source>
        <dbReference type="Proteomes" id="UP000837801"/>
    </source>
</evidence>
<reference evidence="9" key="1">
    <citation type="submission" date="2022-03" db="EMBL/GenBank/DDBJ databases">
        <authorList>
            <person name="Legras J.-L."/>
            <person name="Devillers H."/>
            <person name="Grondin C."/>
        </authorList>
    </citation>
    <scope>NUCLEOTIDE SEQUENCE</scope>
    <source>
        <strain evidence="9">CLIB 1423</strain>
    </source>
</reference>
<feature type="compositionally biased region" description="Acidic residues" evidence="7">
    <location>
        <begin position="233"/>
        <end position="242"/>
    </location>
</feature>
<evidence type="ECO:0000256" key="6">
    <source>
        <dbReference type="ARBA" id="ARBA00023136"/>
    </source>
</evidence>
<organism evidence="9 10">
    <name type="scientific">[Candida] railenensis</name>
    <dbReference type="NCBI Taxonomy" id="45579"/>
    <lineage>
        <taxon>Eukaryota</taxon>
        <taxon>Fungi</taxon>
        <taxon>Dikarya</taxon>
        <taxon>Ascomycota</taxon>
        <taxon>Saccharomycotina</taxon>
        <taxon>Pichiomycetes</taxon>
        <taxon>Debaryomycetaceae</taxon>
        <taxon>Kurtzmaniella</taxon>
    </lineage>
</organism>
<dbReference type="Pfam" id="PF10568">
    <property type="entry name" value="Tom37"/>
    <property type="match status" value="1"/>
</dbReference>
<feature type="domain" description="Mitochondrial outer membrane transport complex Sam37/metaxin N-terminal" evidence="8">
    <location>
        <begin position="19"/>
        <end position="132"/>
    </location>
</feature>
<evidence type="ECO:0000256" key="4">
    <source>
        <dbReference type="ARBA" id="ARBA00022927"/>
    </source>
</evidence>